<name>A0A1A8FL82_9TELE</name>
<organism evidence="1">
    <name type="scientific">Nothobranchius korthausae</name>
    <dbReference type="NCBI Taxonomy" id="1143690"/>
    <lineage>
        <taxon>Eukaryota</taxon>
        <taxon>Metazoa</taxon>
        <taxon>Chordata</taxon>
        <taxon>Craniata</taxon>
        <taxon>Vertebrata</taxon>
        <taxon>Euteleostomi</taxon>
        <taxon>Actinopterygii</taxon>
        <taxon>Neopterygii</taxon>
        <taxon>Teleostei</taxon>
        <taxon>Neoteleostei</taxon>
        <taxon>Acanthomorphata</taxon>
        <taxon>Ovalentaria</taxon>
        <taxon>Atherinomorphae</taxon>
        <taxon>Cyprinodontiformes</taxon>
        <taxon>Nothobranchiidae</taxon>
        <taxon>Nothobranchius</taxon>
    </lineage>
</organism>
<dbReference type="EMBL" id="HAEB01013683">
    <property type="protein sequence ID" value="SBQ60210.1"/>
    <property type="molecule type" value="Transcribed_RNA"/>
</dbReference>
<feature type="non-terminal residue" evidence="1">
    <location>
        <position position="64"/>
    </location>
</feature>
<protein>
    <submittedName>
        <fullName evidence="1">Kinesin family member 5C</fullName>
    </submittedName>
</protein>
<reference evidence="1" key="2">
    <citation type="submission" date="2016-06" db="EMBL/GenBank/DDBJ databases">
        <title>The genome of a short-lived fish provides insights into sex chromosome evolution and the genetic control of aging.</title>
        <authorList>
            <person name="Reichwald K."/>
            <person name="Felder M."/>
            <person name="Petzold A."/>
            <person name="Koch P."/>
            <person name="Groth M."/>
            <person name="Platzer M."/>
        </authorList>
    </citation>
    <scope>NUCLEOTIDE SEQUENCE</scope>
    <source>
        <tissue evidence="1">Brain</tissue>
    </source>
</reference>
<gene>
    <name evidence="1" type="primary">KIF5C</name>
</gene>
<proteinExistence type="predicted"/>
<accession>A0A1A8FL82</accession>
<reference evidence="1" key="1">
    <citation type="submission" date="2016-05" db="EMBL/GenBank/DDBJ databases">
        <authorList>
            <person name="Lavstsen T."/>
            <person name="Jespersen J.S."/>
        </authorList>
    </citation>
    <scope>NUCLEOTIDE SEQUENCE</scope>
    <source>
        <tissue evidence="1">Brain</tissue>
    </source>
</reference>
<sequence length="64" mass="7227">MSLRSLRYSSSVLALITERWCSSQAVVVVWLGWFRKGFSGLHVGPQHLIKRNSQTEVQGRVQGV</sequence>
<dbReference type="AlphaFoldDB" id="A0A1A8FL82"/>
<evidence type="ECO:0000313" key="1">
    <source>
        <dbReference type="EMBL" id="SBQ60210.1"/>
    </source>
</evidence>